<dbReference type="AlphaFoldDB" id="A0A1U5K1K3"/>
<protein>
    <submittedName>
        <fullName evidence="1">Putative bacteriophage protein</fullName>
    </submittedName>
</protein>
<gene>
    <name evidence="1" type="ORF">SAMEA2259716_01355</name>
</gene>
<organism evidence="1 2">
    <name type="scientific">Mycobacteroides abscessus subsp. massiliense</name>
    <dbReference type="NCBI Taxonomy" id="1962118"/>
    <lineage>
        <taxon>Bacteria</taxon>
        <taxon>Bacillati</taxon>
        <taxon>Actinomycetota</taxon>
        <taxon>Actinomycetes</taxon>
        <taxon>Mycobacteriales</taxon>
        <taxon>Mycobacteriaceae</taxon>
        <taxon>Mycobacteroides</taxon>
        <taxon>Mycobacteroides abscessus</taxon>
    </lineage>
</organism>
<dbReference type="RefSeq" id="WP_005066490.1">
    <property type="nucleotide sequence ID" value="NZ_CP021122.1"/>
</dbReference>
<dbReference type="Proteomes" id="UP000190074">
    <property type="component" value="Unassembled WGS sequence"/>
</dbReference>
<sequence length="392" mass="42600">MTSTHNFSRADHSHEAFPIPPFGFEGGYGTEGDALPRVTETADGTDLNRVWDDFQRTLEEWNNSASSLAGLLSYWHTNVADSIPKGFNRNTFERASEFGEPEALRPGSYELVGYDFEDYDRATRFTWKALRDMDARQVRASHNEALNEDSRLVTSTILRRLFDPVATTNESATPVYGLYNADGMEPAPFAGQTFNGTHSHYIASGSATIDSGDVESTIKLVKEHGFGLPESGQTLLLLCHPAEAEVVMSWAKGTETATDVFAKYDAIPSVGAPAFEISGQIVGRQAPDNFNGVPIIGSYGPVLVVESYFVPLHYFAVVATSGPNSPNNAIGVREHINSAYRGLRQIPGNVSGYPLQDSFYTRGFGVGTRWRGAAAVCQVTASSNYTAPTITA</sequence>
<evidence type="ECO:0000313" key="2">
    <source>
        <dbReference type="Proteomes" id="UP000190074"/>
    </source>
</evidence>
<accession>A0A1U5K1K3</accession>
<evidence type="ECO:0000313" key="1">
    <source>
        <dbReference type="EMBL" id="SKL70511.1"/>
    </source>
</evidence>
<proteinExistence type="predicted"/>
<name>A0A1U5K1K3_9MYCO</name>
<dbReference type="EMBL" id="FVGW01000002">
    <property type="protein sequence ID" value="SKL70511.1"/>
    <property type="molecule type" value="Genomic_DNA"/>
</dbReference>
<reference evidence="1 2" key="1">
    <citation type="submission" date="2016-11" db="EMBL/GenBank/DDBJ databases">
        <authorList>
            <consortium name="Pathogen Informatics"/>
        </authorList>
    </citation>
    <scope>NUCLEOTIDE SEQUENCE [LARGE SCALE GENOMIC DNA]</scope>
    <source>
        <strain evidence="1 2">911</strain>
    </source>
</reference>